<evidence type="ECO:0000259" key="1">
    <source>
        <dbReference type="Pfam" id="PF09361"/>
    </source>
</evidence>
<dbReference type="AlphaFoldDB" id="A0A450SNJ0"/>
<protein>
    <submittedName>
        <fullName evidence="2">Phasin family protein</fullName>
    </submittedName>
</protein>
<accession>A0A450SNJ0</accession>
<name>A0A450SNJ0_9GAMM</name>
<dbReference type="Pfam" id="PF09361">
    <property type="entry name" value="Phasin_2"/>
    <property type="match status" value="1"/>
</dbReference>
<dbReference type="NCBIfam" id="TIGR01841">
    <property type="entry name" value="phasin"/>
    <property type="match status" value="1"/>
</dbReference>
<gene>
    <name evidence="2" type="ORF">BECKDK2373B_GA0170837_10523</name>
</gene>
<dbReference type="InterPro" id="IPR018968">
    <property type="entry name" value="Phasin"/>
</dbReference>
<evidence type="ECO:0000313" key="2">
    <source>
        <dbReference type="EMBL" id="VFJ55385.1"/>
    </source>
</evidence>
<sequence>MATQSDGNNPFDITKMMPELDPNKMMEQFSKIIHDYKIPGIDSSAIIESSRKNVEALISANRQAVEGLQAVATRQGEMLREMANEAASTVKQISSGENPTEVMTKQMELIKPALEKVLTNAREIAEMLQQSNTETLEIMKKRFEESLSELKSLAQQAKK</sequence>
<organism evidence="2">
    <name type="scientific">Candidatus Kentrum sp. DK</name>
    <dbReference type="NCBI Taxonomy" id="2126562"/>
    <lineage>
        <taxon>Bacteria</taxon>
        <taxon>Pseudomonadati</taxon>
        <taxon>Pseudomonadota</taxon>
        <taxon>Gammaproteobacteria</taxon>
        <taxon>Candidatus Kentrum</taxon>
    </lineage>
</organism>
<proteinExistence type="predicted"/>
<reference evidence="2" key="1">
    <citation type="submission" date="2019-02" db="EMBL/GenBank/DDBJ databases">
        <authorList>
            <person name="Gruber-Vodicka R. H."/>
            <person name="Seah K. B. B."/>
        </authorList>
    </citation>
    <scope>NUCLEOTIDE SEQUENCE</scope>
    <source>
        <strain evidence="2">BECK_DK47</strain>
    </source>
</reference>
<feature type="domain" description="Phasin" evidence="1">
    <location>
        <begin position="46"/>
        <end position="143"/>
    </location>
</feature>
<dbReference type="InterPro" id="IPR010127">
    <property type="entry name" value="Phasin_subfam-1"/>
</dbReference>
<dbReference type="EMBL" id="CAADEX010000052">
    <property type="protein sequence ID" value="VFJ55385.1"/>
    <property type="molecule type" value="Genomic_DNA"/>
</dbReference>